<dbReference type="InterPro" id="IPR009057">
    <property type="entry name" value="Homeodomain-like_sf"/>
</dbReference>
<dbReference type="AlphaFoldDB" id="A0A382CMP4"/>
<dbReference type="GO" id="GO:0006313">
    <property type="term" value="P:DNA transposition"/>
    <property type="evidence" value="ECO:0007669"/>
    <property type="project" value="InterPro"/>
</dbReference>
<dbReference type="SUPFAM" id="SSF46689">
    <property type="entry name" value="Homeodomain-like"/>
    <property type="match status" value="1"/>
</dbReference>
<protein>
    <recommendedName>
        <fullName evidence="2">Transposase</fullName>
    </recommendedName>
</protein>
<dbReference type="Pfam" id="PF01527">
    <property type="entry name" value="HTH_Tnp_1"/>
    <property type="match status" value="1"/>
</dbReference>
<dbReference type="InterPro" id="IPR052546">
    <property type="entry name" value="Transposase_8_domain"/>
</dbReference>
<dbReference type="GO" id="GO:0003677">
    <property type="term" value="F:DNA binding"/>
    <property type="evidence" value="ECO:0007669"/>
    <property type="project" value="InterPro"/>
</dbReference>
<dbReference type="PANTHER" id="PTHR33609:SF1">
    <property type="entry name" value="TRANSPOSASE"/>
    <property type="match status" value="1"/>
</dbReference>
<dbReference type="PANTHER" id="PTHR33609">
    <property type="entry name" value="LOW CALCIUM RESPONSE LOCUS PROTEIN S"/>
    <property type="match status" value="1"/>
</dbReference>
<dbReference type="EMBL" id="UINC01035239">
    <property type="protein sequence ID" value="SVB27335.1"/>
    <property type="molecule type" value="Genomic_DNA"/>
</dbReference>
<dbReference type="GO" id="GO:0004803">
    <property type="term" value="F:transposase activity"/>
    <property type="evidence" value="ECO:0007669"/>
    <property type="project" value="InterPro"/>
</dbReference>
<name>A0A382CMP4_9ZZZZ</name>
<evidence type="ECO:0000313" key="1">
    <source>
        <dbReference type="EMBL" id="SVB27335.1"/>
    </source>
</evidence>
<sequence length="138" mass="16196">MKKKRHTVEQIIRILREADSGLRNDEVCLMHNISQQTFYRWKRKYESMDLEEAQRLGDFEKENSELKTLLAEQLLKTKVLEIALGKPLLSPDRQRSMAARVQRALSCSRRAVCRWLGLGLCLGLHPTRRKVTHLQLDR</sequence>
<evidence type="ECO:0008006" key="2">
    <source>
        <dbReference type="Google" id="ProtNLM"/>
    </source>
</evidence>
<accession>A0A382CMP4</accession>
<proteinExistence type="predicted"/>
<organism evidence="1">
    <name type="scientific">marine metagenome</name>
    <dbReference type="NCBI Taxonomy" id="408172"/>
    <lineage>
        <taxon>unclassified sequences</taxon>
        <taxon>metagenomes</taxon>
        <taxon>ecological metagenomes</taxon>
    </lineage>
</organism>
<gene>
    <name evidence="1" type="ORF">METZ01_LOCUS180189</name>
</gene>
<reference evidence="1" key="1">
    <citation type="submission" date="2018-05" db="EMBL/GenBank/DDBJ databases">
        <authorList>
            <person name="Lanie J.A."/>
            <person name="Ng W.-L."/>
            <person name="Kazmierczak K.M."/>
            <person name="Andrzejewski T.M."/>
            <person name="Davidsen T.M."/>
            <person name="Wayne K.J."/>
            <person name="Tettelin H."/>
            <person name="Glass J.I."/>
            <person name="Rusch D."/>
            <person name="Podicherti R."/>
            <person name="Tsui H.-C.T."/>
            <person name="Winkler M.E."/>
        </authorList>
    </citation>
    <scope>NUCLEOTIDE SEQUENCE</scope>
</reference>
<dbReference type="InterPro" id="IPR002514">
    <property type="entry name" value="Transposase_8"/>
</dbReference>